<sequence length="155" mass="17466">MVVGAFPIAKLLMLGIRQVSRPLANSIKANARRNEFFKRYVCLPPAQAYHWIEMKTKMRIMGFKSGMVQPLSEEVAADLGAELLGEGIVFFIGGACLFAEYMRQSTNSARKEEELNSTLQNLQEQVAQLSLTIEELDARIRENNRLIHSLPQPSK</sequence>
<keyword evidence="6" id="KW-1185">Reference proteome</keyword>
<dbReference type="GO" id="GO:0019216">
    <property type="term" value="P:regulation of lipid metabolic process"/>
    <property type="evidence" value="ECO:0007669"/>
    <property type="project" value="TreeGrafter"/>
</dbReference>
<reference evidence="5 6" key="1">
    <citation type="journal article" date="2018" name="Nat. Ecol. Evol.">
        <title>Shark genomes provide insights into elasmobranch evolution and the origin of vertebrates.</title>
        <authorList>
            <person name="Hara Y"/>
            <person name="Yamaguchi K"/>
            <person name="Onimaru K"/>
            <person name="Kadota M"/>
            <person name="Koyanagi M"/>
            <person name="Keeley SD"/>
            <person name="Tatsumi K"/>
            <person name="Tanaka K"/>
            <person name="Motone F"/>
            <person name="Kageyama Y"/>
            <person name="Nozu R"/>
            <person name="Adachi N"/>
            <person name="Nishimura O"/>
            <person name="Nakagawa R"/>
            <person name="Tanegashima C"/>
            <person name="Kiyatake I"/>
            <person name="Matsumoto R"/>
            <person name="Murakumo K"/>
            <person name="Nishida K"/>
            <person name="Terakita A"/>
            <person name="Kuratani S"/>
            <person name="Sato K"/>
            <person name="Hyodo S Kuraku.S."/>
        </authorList>
    </citation>
    <scope>NUCLEOTIDE SEQUENCE [LARGE SCALE GENOMIC DNA]</scope>
</reference>
<dbReference type="PANTHER" id="PTHR12499">
    <property type="entry name" value="OPTIC ATROPHY 3 PROTEIN OPA3"/>
    <property type="match status" value="1"/>
</dbReference>
<evidence type="ECO:0000256" key="4">
    <source>
        <dbReference type="SAM" id="Coils"/>
    </source>
</evidence>
<organism evidence="5 6">
    <name type="scientific">Chiloscyllium punctatum</name>
    <name type="common">Brownbanded bambooshark</name>
    <name type="synonym">Hemiscyllium punctatum</name>
    <dbReference type="NCBI Taxonomy" id="137246"/>
    <lineage>
        <taxon>Eukaryota</taxon>
        <taxon>Metazoa</taxon>
        <taxon>Chordata</taxon>
        <taxon>Craniata</taxon>
        <taxon>Vertebrata</taxon>
        <taxon>Chondrichthyes</taxon>
        <taxon>Elasmobranchii</taxon>
        <taxon>Galeomorphii</taxon>
        <taxon>Galeoidea</taxon>
        <taxon>Orectolobiformes</taxon>
        <taxon>Hemiscylliidae</taxon>
        <taxon>Chiloscyllium</taxon>
    </lineage>
</organism>
<dbReference type="OrthoDB" id="2129069at2759"/>
<evidence type="ECO:0000313" key="6">
    <source>
        <dbReference type="Proteomes" id="UP000287033"/>
    </source>
</evidence>
<feature type="coiled-coil region" evidence="4">
    <location>
        <begin position="105"/>
        <end position="146"/>
    </location>
</feature>
<evidence type="ECO:0000256" key="2">
    <source>
        <dbReference type="ARBA" id="ARBA00007584"/>
    </source>
</evidence>
<comment type="caution">
    <text evidence="5">The sequence shown here is derived from an EMBL/GenBank/DDBJ whole genome shotgun (WGS) entry which is preliminary data.</text>
</comment>
<proteinExistence type="inferred from homology"/>
<comment type="function">
    <text evidence="1">May play some role in mitochondrial processes.</text>
</comment>
<dbReference type="InterPro" id="IPR010754">
    <property type="entry name" value="OPA3-like"/>
</dbReference>
<dbReference type="Pfam" id="PF07047">
    <property type="entry name" value="OPA3"/>
    <property type="match status" value="1"/>
</dbReference>
<name>A0A401SWL5_CHIPU</name>
<accession>A0A401SWL5</accession>
<evidence type="ECO:0000313" key="5">
    <source>
        <dbReference type="EMBL" id="GCC34778.1"/>
    </source>
</evidence>
<dbReference type="OMA" id="WAEFEGT"/>
<dbReference type="GO" id="GO:0005739">
    <property type="term" value="C:mitochondrion"/>
    <property type="evidence" value="ECO:0007669"/>
    <property type="project" value="TreeGrafter"/>
</dbReference>
<evidence type="ECO:0000256" key="3">
    <source>
        <dbReference type="ARBA" id="ARBA00023054"/>
    </source>
</evidence>
<evidence type="ECO:0000256" key="1">
    <source>
        <dbReference type="ARBA" id="ARBA00003027"/>
    </source>
</evidence>
<evidence type="ECO:0008006" key="7">
    <source>
        <dbReference type="Google" id="ProtNLM"/>
    </source>
</evidence>
<gene>
    <name evidence="5" type="ORF">chiPu_0013254</name>
</gene>
<dbReference type="STRING" id="137246.A0A401SWL5"/>
<protein>
    <recommendedName>
        <fullName evidence="7">Optic atrophy 3 protein</fullName>
    </recommendedName>
</protein>
<comment type="similarity">
    <text evidence="2">Belongs to the OPA3 family.</text>
</comment>
<keyword evidence="3 4" id="KW-0175">Coiled coil</keyword>
<dbReference type="PANTHER" id="PTHR12499:SF0">
    <property type="entry name" value="OPTIC ATROPHY 3 PROTEIN"/>
    <property type="match status" value="1"/>
</dbReference>
<dbReference type="EMBL" id="BEZZ01000631">
    <property type="protein sequence ID" value="GCC34778.1"/>
    <property type="molecule type" value="Genomic_DNA"/>
</dbReference>
<dbReference type="Proteomes" id="UP000287033">
    <property type="component" value="Unassembled WGS sequence"/>
</dbReference>
<dbReference type="AlphaFoldDB" id="A0A401SWL5"/>